<dbReference type="Pfam" id="PF11196">
    <property type="entry name" value="DUF2834"/>
    <property type="match status" value="1"/>
</dbReference>
<feature type="transmembrane region" description="Helical" evidence="2">
    <location>
        <begin position="56"/>
        <end position="75"/>
    </location>
</feature>
<gene>
    <name evidence="3" type="ORF">J2S48_001412</name>
</gene>
<reference evidence="3 4" key="1">
    <citation type="submission" date="2023-07" db="EMBL/GenBank/DDBJ databases">
        <title>Sequencing the genomes of 1000 actinobacteria strains.</title>
        <authorList>
            <person name="Klenk H.-P."/>
        </authorList>
    </citation>
    <scope>NUCLEOTIDE SEQUENCE [LARGE SCALE GENOMIC DNA]</scope>
    <source>
        <strain evidence="3 4">DSM 45554</strain>
    </source>
</reference>
<proteinExistence type="predicted"/>
<evidence type="ECO:0000313" key="4">
    <source>
        <dbReference type="Proteomes" id="UP001183585"/>
    </source>
</evidence>
<keyword evidence="2" id="KW-0472">Membrane</keyword>
<keyword evidence="4" id="KW-1185">Reference proteome</keyword>
<sequence length="154" mass="16547">MSKAARVPARGRLTLAVTWFTLALAGLVGTWSFNVAFMADPQGLGYLEGWFANPASSSAAVDIIVVALAASLFMLVEGARLGWARWVWILVPLSFMVAIAFTLPLFLGIRELALRRRLRPRVERLGKEGSGQPGELVGLVVGDDVPGVRDGDQA</sequence>
<evidence type="ECO:0000256" key="1">
    <source>
        <dbReference type="SAM" id="MobiDB-lite"/>
    </source>
</evidence>
<dbReference type="EMBL" id="JAVDYE010000001">
    <property type="protein sequence ID" value="MDR7381897.1"/>
    <property type="molecule type" value="Genomic_DNA"/>
</dbReference>
<organism evidence="3 4">
    <name type="scientific">Promicromonospora iranensis</name>
    <dbReference type="NCBI Taxonomy" id="1105144"/>
    <lineage>
        <taxon>Bacteria</taxon>
        <taxon>Bacillati</taxon>
        <taxon>Actinomycetota</taxon>
        <taxon>Actinomycetes</taxon>
        <taxon>Micrococcales</taxon>
        <taxon>Promicromonosporaceae</taxon>
        <taxon>Promicromonospora</taxon>
    </lineage>
</organism>
<accession>A0ABU2CKM4</accession>
<dbReference type="Proteomes" id="UP001183585">
    <property type="component" value="Unassembled WGS sequence"/>
</dbReference>
<protein>
    <recommendedName>
        <fullName evidence="5">DUF2834 domain-containing protein</fullName>
    </recommendedName>
</protein>
<dbReference type="InterPro" id="IPR021362">
    <property type="entry name" value="DUF2834"/>
</dbReference>
<keyword evidence="2" id="KW-1133">Transmembrane helix</keyword>
<feature type="transmembrane region" description="Helical" evidence="2">
    <location>
        <begin position="87"/>
        <end position="109"/>
    </location>
</feature>
<evidence type="ECO:0000256" key="2">
    <source>
        <dbReference type="SAM" id="Phobius"/>
    </source>
</evidence>
<name>A0ABU2CKM4_9MICO</name>
<comment type="caution">
    <text evidence="3">The sequence shown here is derived from an EMBL/GenBank/DDBJ whole genome shotgun (WGS) entry which is preliminary data.</text>
</comment>
<evidence type="ECO:0008006" key="5">
    <source>
        <dbReference type="Google" id="ProtNLM"/>
    </source>
</evidence>
<evidence type="ECO:0000313" key="3">
    <source>
        <dbReference type="EMBL" id="MDR7381897.1"/>
    </source>
</evidence>
<feature type="compositionally biased region" description="Low complexity" evidence="1">
    <location>
        <begin position="133"/>
        <end position="145"/>
    </location>
</feature>
<dbReference type="RefSeq" id="WP_274995714.1">
    <property type="nucleotide sequence ID" value="NZ_JAJQQP010000010.1"/>
</dbReference>
<keyword evidence="2" id="KW-0812">Transmembrane</keyword>
<feature type="region of interest" description="Disordered" evidence="1">
    <location>
        <begin position="125"/>
        <end position="154"/>
    </location>
</feature>